<evidence type="ECO:0000256" key="4">
    <source>
        <dbReference type="ARBA" id="ARBA00023136"/>
    </source>
</evidence>
<dbReference type="Gene3D" id="1.10.3630.10">
    <property type="entry name" value="yeast vps74-n-term truncation variant domain like"/>
    <property type="match status" value="1"/>
</dbReference>
<dbReference type="EMBL" id="OY726397">
    <property type="protein sequence ID" value="CAJ1497806.1"/>
    <property type="molecule type" value="Genomic_DNA"/>
</dbReference>
<dbReference type="InterPro" id="IPR008628">
    <property type="entry name" value="GPP34-like"/>
</dbReference>
<reference evidence="5 6" key="1">
    <citation type="submission" date="2023-08" db="EMBL/GenBank/DDBJ databases">
        <authorList>
            <person name="Folkvardsen B D."/>
            <person name="Norman A."/>
        </authorList>
    </citation>
    <scope>NUCLEOTIDE SEQUENCE [LARGE SCALE GENOMIC DNA]</scope>
    <source>
        <strain evidence="5 6">Mu0053</strain>
    </source>
</reference>
<proteinExistence type="predicted"/>
<keyword evidence="2" id="KW-0333">Golgi apparatus</keyword>
<protein>
    <submittedName>
        <fullName evidence="5">GPP34 family phosphoprotein</fullName>
    </submittedName>
</protein>
<gene>
    <name evidence="5" type="ORF">MU0053_001000</name>
</gene>
<evidence type="ECO:0000256" key="2">
    <source>
        <dbReference type="ARBA" id="ARBA00023034"/>
    </source>
</evidence>
<keyword evidence="4" id="KW-0472">Membrane</keyword>
<name>A0ABM9LEU4_9MYCO</name>
<evidence type="ECO:0000313" key="6">
    <source>
        <dbReference type="Proteomes" id="UP001190465"/>
    </source>
</evidence>
<dbReference type="Proteomes" id="UP001190465">
    <property type="component" value="Chromosome"/>
</dbReference>
<evidence type="ECO:0000256" key="1">
    <source>
        <dbReference type="ARBA" id="ARBA00004255"/>
    </source>
</evidence>
<evidence type="ECO:0000313" key="5">
    <source>
        <dbReference type="EMBL" id="CAJ1497806.1"/>
    </source>
</evidence>
<accession>A0ABM9LEU4</accession>
<keyword evidence="3" id="KW-0446">Lipid-binding</keyword>
<dbReference type="RefSeq" id="WP_308481280.1">
    <property type="nucleotide sequence ID" value="NZ_OY726397.1"/>
</dbReference>
<comment type="subcellular location">
    <subcellularLocation>
        <location evidence="1">Golgi apparatus membrane</location>
        <topology evidence="1">Peripheral membrane protein</topology>
        <orientation evidence="1">Cytoplasmic side</orientation>
    </subcellularLocation>
</comment>
<dbReference type="InterPro" id="IPR038261">
    <property type="entry name" value="GPP34-like_sf"/>
</dbReference>
<sequence length="216" mass="23390">MARIAEELLLLLLDNAAGTPALPPARRHRLLAGAALLDLAYAWRLRPADADDPVPAGRLLALPGPDDGDPVNRWAWEALARRPVGTRPAITKLHRNVEPAVLAHLERTGQLRRTPVYTKRSHVWLLTDRDRALQVRSALLAALLEDAEPAPPTAAVVALLHTADGLPELLSLNPRSRRWVHHRAGEIASGSWVAADSSIAEVNLAVTTAMVCAALR</sequence>
<evidence type="ECO:0000256" key="3">
    <source>
        <dbReference type="ARBA" id="ARBA00023121"/>
    </source>
</evidence>
<keyword evidence="6" id="KW-1185">Reference proteome</keyword>
<organism evidence="5 6">
    <name type="scientific">[Mycobacterium] burgundiense</name>
    <dbReference type="NCBI Taxonomy" id="3064286"/>
    <lineage>
        <taxon>Bacteria</taxon>
        <taxon>Bacillati</taxon>
        <taxon>Actinomycetota</taxon>
        <taxon>Actinomycetes</taxon>
        <taxon>Mycobacteriales</taxon>
        <taxon>Mycobacteriaceae</taxon>
        <taxon>Mycolicibacterium</taxon>
    </lineage>
</organism>
<dbReference type="Pfam" id="PF05719">
    <property type="entry name" value="GPP34"/>
    <property type="match status" value="1"/>
</dbReference>